<dbReference type="InterPro" id="IPR051613">
    <property type="entry name" value="ABC_transp_permease_HisMQ"/>
</dbReference>
<feature type="transmembrane region" description="Helical" evidence="9">
    <location>
        <begin position="199"/>
        <end position="219"/>
    </location>
</feature>
<dbReference type="Proteomes" id="UP001151088">
    <property type="component" value="Unassembled WGS sequence"/>
</dbReference>
<feature type="domain" description="ABC transmembrane type-1" evidence="10">
    <location>
        <begin position="20"/>
        <end position="220"/>
    </location>
</feature>
<keyword evidence="7 9" id="KW-1133">Transmembrane helix</keyword>
<feature type="transmembrane region" description="Helical" evidence="9">
    <location>
        <begin position="94"/>
        <end position="115"/>
    </location>
</feature>
<accession>A0A9X2PJM7</accession>
<evidence type="ECO:0000313" key="11">
    <source>
        <dbReference type="EMBL" id="MCS0497295.1"/>
    </source>
</evidence>
<keyword evidence="3 9" id="KW-0813">Transport</keyword>
<keyword evidence="4" id="KW-1003">Cell membrane</keyword>
<dbReference type="InterPro" id="IPR010065">
    <property type="entry name" value="AA_ABC_transptr_permease_3TM"/>
</dbReference>
<evidence type="ECO:0000256" key="3">
    <source>
        <dbReference type="ARBA" id="ARBA00022448"/>
    </source>
</evidence>
<dbReference type="Gene3D" id="1.10.3720.10">
    <property type="entry name" value="MetI-like"/>
    <property type="match status" value="1"/>
</dbReference>
<feature type="transmembrane region" description="Helical" evidence="9">
    <location>
        <begin position="20"/>
        <end position="45"/>
    </location>
</feature>
<keyword evidence="6 9" id="KW-0812">Transmembrane</keyword>
<proteinExistence type="inferred from homology"/>
<dbReference type="Pfam" id="PF00528">
    <property type="entry name" value="BPD_transp_1"/>
    <property type="match status" value="1"/>
</dbReference>
<evidence type="ECO:0000259" key="10">
    <source>
        <dbReference type="PROSITE" id="PS50928"/>
    </source>
</evidence>
<feature type="transmembrane region" description="Helical" evidence="9">
    <location>
        <begin position="157"/>
        <end position="179"/>
    </location>
</feature>
<evidence type="ECO:0000256" key="9">
    <source>
        <dbReference type="RuleBase" id="RU363032"/>
    </source>
</evidence>
<evidence type="ECO:0000256" key="4">
    <source>
        <dbReference type="ARBA" id="ARBA00022475"/>
    </source>
</evidence>
<comment type="subcellular location">
    <subcellularLocation>
        <location evidence="1">Cell inner membrane</location>
        <topology evidence="1">Multi-pass membrane protein</topology>
    </subcellularLocation>
    <subcellularLocation>
        <location evidence="9">Cell membrane</location>
        <topology evidence="9">Multi-pass membrane protein</topology>
    </subcellularLocation>
</comment>
<dbReference type="SUPFAM" id="SSF161098">
    <property type="entry name" value="MetI-like"/>
    <property type="match status" value="1"/>
</dbReference>
<dbReference type="RefSeq" id="WP_258734454.1">
    <property type="nucleotide sequence ID" value="NZ_JANTHY010000011.1"/>
</dbReference>
<dbReference type="GO" id="GO:0022857">
    <property type="term" value="F:transmembrane transporter activity"/>
    <property type="evidence" value="ECO:0007669"/>
    <property type="project" value="InterPro"/>
</dbReference>
<evidence type="ECO:0000313" key="12">
    <source>
        <dbReference type="Proteomes" id="UP001151088"/>
    </source>
</evidence>
<keyword evidence="12" id="KW-1185">Reference proteome</keyword>
<keyword evidence="5" id="KW-0997">Cell inner membrane</keyword>
<keyword evidence="8 9" id="KW-0472">Membrane</keyword>
<reference evidence="11" key="1">
    <citation type="submission" date="2022-08" db="EMBL/GenBank/DDBJ databases">
        <authorList>
            <person name="Li F."/>
        </authorList>
    </citation>
    <scope>NUCLEOTIDE SEQUENCE</scope>
    <source>
        <strain evidence="11">MQZ15Z-1</strain>
    </source>
</reference>
<organism evidence="11 12">
    <name type="scientific">Ancylobacter mangrovi</name>
    <dbReference type="NCBI Taxonomy" id="2972472"/>
    <lineage>
        <taxon>Bacteria</taxon>
        <taxon>Pseudomonadati</taxon>
        <taxon>Pseudomonadota</taxon>
        <taxon>Alphaproteobacteria</taxon>
        <taxon>Hyphomicrobiales</taxon>
        <taxon>Xanthobacteraceae</taxon>
        <taxon>Ancylobacter</taxon>
    </lineage>
</organism>
<dbReference type="InterPro" id="IPR000515">
    <property type="entry name" value="MetI-like"/>
</dbReference>
<dbReference type="CDD" id="cd06261">
    <property type="entry name" value="TM_PBP2"/>
    <property type="match status" value="1"/>
</dbReference>
<name>A0A9X2PJM7_9HYPH</name>
<evidence type="ECO:0000256" key="6">
    <source>
        <dbReference type="ARBA" id="ARBA00022692"/>
    </source>
</evidence>
<dbReference type="PANTHER" id="PTHR30133:SF2">
    <property type="entry name" value="ARGININE ABC TRANSPORTER PERMEASE PROTEIN ARTQ"/>
    <property type="match status" value="1"/>
</dbReference>
<feature type="transmembrane region" description="Helical" evidence="9">
    <location>
        <begin position="66"/>
        <end position="88"/>
    </location>
</feature>
<protein>
    <submittedName>
        <fullName evidence="11">ABC transporter permease subunit</fullName>
    </submittedName>
</protein>
<dbReference type="AlphaFoldDB" id="A0A9X2PJM7"/>
<dbReference type="PANTHER" id="PTHR30133">
    <property type="entry name" value="CATIONIC AMINO ACID TRANSPORTER, MEMBRANE COMPONENT"/>
    <property type="match status" value="1"/>
</dbReference>
<evidence type="ECO:0000256" key="7">
    <source>
        <dbReference type="ARBA" id="ARBA00022989"/>
    </source>
</evidence>
<comment type="similarity">
    <text evidence="2">Belongs to the binding-protein-dependent transport system permease family. HisMQ subfamily.</text>
</comment>
<gene>
    <name evidence="11" type="ORF">NVS89_19590</name>
</gene>
<dbReference type="GO" id="GO:0043190">
    <property type="term" value="C:ATP-binding cassette (ABC) transporter complex"/>
    <property type="evidence" value="ECO:0007669"/>
    <property type="project" value="InterPro"/>
</dbReference>
<dbReference type="PROSITE" id="PS50928">
    <property type="entry name" value="ABC_TM1"/>
    <property type="match status" value="1"/>
</dbReference>
<comment type="caution">
    <text evidence="11">The sequence shown here is derived from an EMBL/GenBank/DDBJ whole genome shotgun (WGS) entry which is preliminary data.</text>
</comment>
<dbReference type="EMBL" id="JANTHZ010000011">
    <property type="protein sequence ID" value="MCS0497295.1"/>
    <property type="molecule type" value="Genomic_DNA"/>
</dbReference>
<evidence type="ECO:0000256" key="5">
    <source>
        <dbReference type="ARBA" id="ARBA00022519"/>
    </source>
</evidence>
<dbReference type="InterPro" id="IPR035906">
    <property type="entry name" value="MetI-like_sf"/>
</dbReference>
<sequence length="233" mass="24188">MDLSLLAFGSGWGDALARGLLVTLALAAASVVLGTALGLGGALVATSRRRTAARLVGGYEVVMRSLPELLVIFAVYYGFSFALQALLAPFGVDGFVAIDAFWAGVLAIGMVHGAYCSEVFRGAFAAVPAGPLEAAAALGLRPLPTFVTVKLPLALRFALPGLMNLVVVTLKATPLVAAVGLEDLLRVAGDAGKNTKHYLTFYLAALAVYLVLAAAIWLVEGRIERRASKFLGA</sequence>
<evidence type="ECO:0000256" key="2">
    <source>
        <dbReference type="ARBA" id="ARBA00010072"/>
    </source>
</evidence>
<evidence type="ECO:0000256" key="1">
    <source>
        <dbReference type="ARBA" id="ARBA00004429"/>
    </source>
</evidence>
<dbReference type="NCBIfam" id="TIGR01726">
    <property type="entry name" value="HEQRo_perm_3TM"/>
    <property type="match status" value="1"/>
</dbReference>
<evidence type="ECO:0000256" key="8">
    <source>
        <dbReference type="ARBA" id="ARBA00023136"/>
    </source>
</evidence>